<proteinExistence type="predicted"/>
<evidence type="ECO:0000256" key="6">
    <source>
        <dbReference type="ARBA" id="ARBA00023014"/>
    </source>
</evidence>
<dbReference type="GO" id="GO:0003824">
    <property type="term" value="F:catalytic activity"/>
    <property type="evidence" value="ECO:0007669"/>
    <property type="project" value="InterPro"/>
</dbReference>
<dbReference type="GO" id="GO:0046872">
    <property type="term" value="F:metal ion binding"/>
    <property type="evidence" value="ECO:0007669"/>
    <property type="project" value="UniProtKB-KW"/>
</dbReference>
<accession>A0A1G6QH84</accession>
<dbReference type="SFLD" id="SFLDS00029">
    <property type="entry name" value="Radical_SAM"/>
    <property type="match status" value="1"/>
</dbReference>
<evidence type="ECO:0000313" key="9">
    <source>
        <dbReference type="EMBL" id="SDC91749.1"/>
    </source>
</evidence>
<keyword evidence="2" id="KW-0004">4Fe-4S</keyword>
<dbReference type="Pfam" id="PF04055">
    <property type="entry name" value="Radical_SAM"/>
    <property type="match status" value="1"/>
</dbReference>
<dbReference type="InterPro" id="IPR007197">
    <property type="entry name" value="rSAM"/>
</dbReference>
<evidence type="ECO:0000256" key="5">
    <source>
        <dbReference type="ARBA" id="ARBA00023004"/>
    </source>
</evidence>
<keyword evidence="10" id="KW-1185">Reference proteome</keyword>
<dbReference type="InterPro" id="IPR034391">
    <property type="entry name" value="AdoMet-like_SPASM_containing"/>
</dbReference>
<dbReference type="InterPro" id="IPR050377">
    <property type="entry name" value="Radical_SAM_PqqE_MftC-like"/>
</dbReference>
<evidence type="ECO:0000256" key="7">
    <source>
        <dbReference type="SAM" id="Phobius"/>
    </source>
</evidence>
<name>A0A1G6QH84_9BACT</name>
<keyword evidence="5" id="KW-0408">Iron</keyword>
<dbReference type="AlphaFoldDB" id="A0A1G6QH84"/>
<evidence type="ECO:0000259" key="8">
    <source>
        <dbReference type="PROSITE" id="PS51918"/>
    </source>
</evidence>
<dbReference type="OrthoDB" id="9805809at2"/>
<dbReference type="Gene3D" id="3.20.20.70">
    <property type="entry name" value="Aldolase class I"/>
    <property type="match status" value="1"/>
</dbReference>
<organism evidence="9 10">
    <name type="scientific">Williamwhitmania taraxaci</name>
    <dbReference type="NCBI Taxonomy" id="1640674"/>
    <lineage>
        <taxon>Bacteria</taxon>
        <taxon>Pseudomonadati</taxon>
        <taxon>Bacteroidota</taxon>
        <taxon>Bacteroidia</taxon>
        <taxon>Bacteroidales</taxon>
        <taxon>Williamwhitmaniaceae</taxon>
        <taxon>Williamwhitmania</taxon>
    </lineage>
</organism>
<keyword evidence="7" id="KW-1133">Transmembrane helix</keyword>
<dbReference type="GO" id="GO:0051536">
    <property type="term" value="F:iron-sulfur cluster binding"/>
    <property type="evidence" value="ECO:0007669"/>
    <property type="project" value="UniProtKB-KW"/>
</dbReference>
<evidence type="ECO:0000313" key="10">
    <source>
        <dbReference type="Proteomes" id="UP000199452"/>
    </source>
</evidence>
<feature type="transmembrane region" description="Helical" evidence="7">
    <location>
        <begin position="12"/>
        <end position="32"/>
    </location>
</feature>
<gene>
    <name evidence="9" type="ORF">SAMN05216323_106115</name>
</gene>
<reference evidence="9 10" key="1">
    <citation type="submission" date="2016-09" db="EMBL/GenBank/DDBJ databases">
        <authorList>
            <person name="Capua I."/>
            <person name="De Benedictis P."/>
            <person name="Joannis T."/>
            <person name="Lombin L.H."/>
            <person name="Cattoli G."/>
        </authorList>
    </citation>
    <scope>NUCLEOTIDE SEQUENCE [LARGE SCALE GENOMIC DNA]</scope>
    <source>
        <strain evidence="9 10">A7P-90m</strain>
    </source>
</reference>
<dbReference type="InterPro" id="IPR058240">
    <property type="entry name" value="rSAM_sf"/>
</dbReference>
<dbReference type="EMBL" id="FMYP01000061">
    <property type="protein sequence ID" value="SDC91749.1"/>
    <property type="molecule type" value="Genomic_DNA"/>
</dbReference>
<comment type="cofactor">
    <cofactor evidence="1">
        <name>[4Fe-4S] cluster</name>
        <dbReference type="ChEBI" id="CHEBI:49883"/>
    </cofactor>
</comment>
<dbReference type="SUPFAM" id="SSF102114">
    <property type="entry name" value="Radical SAM enzymes"/>
    <property type="match status" value="1"/>
</dbReference>
<dbReference type="Pfam" id="PF13186">
    <property type="entry name" value="SPASM"/>
    <property type="match status" value="1"/>
</dbReference>
<dbReference type="RefSeq" id="WP_092439998.1">
    <property type="nucleotide sequence ID" value="NZ_FMYP01000061.1"/>
</dbReference>
<evidence type="ECO:0000256" key="3">
    <source>
        <dbReference type="ARBA" id="ARBA00022691"/>
    </source>
</evidence>
<keyword evidence="4" id="KW-0479">Metal-binding</keyword>
<keyword evidence="7" id="KW-0472">Membrane</keyword>
<evidence type="ECO:0000256" key="1">
    <source>
        <dbReference type="ARBA" id="ARBA00001966"/>
    </source>
</evidence>
<dbReference type="PROSITE" id="PS51918">
    <property type="entry name" value="RADICAL_SAM"/>
    <property type="match status" value="1"/>
</dbReference>
<dbReference type="InterPro" id="IPR023885">
    <property type="entry name" value="4Fe4S-binding_SPASM_dom"/>
</dbReference>
<dbReference type="SFLD" id="SFLDG01387">
    <property type="entry name" value="BtrN-like_SPASM_domain_contain"/>
    <property type="match status" value="1"/>
</dbReference>
<dbReference type="Proteomes" id="UP000199452">
    <property type="component" value="Unassembled WGS sequence"/>
</dbReference>
<sequence>MRRLVGIIQSITPARLLTLAGVCFGFVLSRLLKRPILFSSPSFLTVEPVCGCNLQCPECPVGTNELVRPRGQISLETVDSIIEHLGTKAIWVNLYFQGEPLLHPNLPEIVAHFSKRKIFTSISTNGLLLTAEMVDGLLEAKLKEIIFSIDGASEEEYLAYRKGGSFSKVVGNIQMVAAKRKAMGLLFPRIVFQSLITSANEGNLKNIRRFAKSVGADAVELKTLNLSHAADSNNLLPSKSKFSRYSNLGKKQSRLSCFRLWSNTVIAWDGRMALCCMDKEVDAICGEVFSYPINSWNSVQLNGIRARLLTGVDIPRICSRCSLHTL</sequence>
<dbReference type="PANTHER" id="PTHR11228:SF35">
    <property type="entry name" value="MOLYBDENUM COFACTOR BIOSYNTHESIS PROTEIN A-RELATED"/>
    <property type="match status" value="1"/>
</dbReference>
<keyword evidence="3" id="KW-0949">S-adenosyl-L-methionine</keyword>
<keyword evidence="7" id="KW-0812">Transmembrane</keyword>
<dbReference type="STRING" id="1640674.SAMN05216323_106115"/>
<dbReference type="SFLD" id="SFLDG01067">
    <property type="entry name" value="SPASM/twitch_domain_containing"/>
    <property type="match status" value="1"/>
</dbReference>
<dbReference type="InterPro" id="IPR013785">
    <property type="entry name" value="Aldolase_TIM"/>
</dbReference>
<feature type="domain" description="Radical SAM core" evidence="8">
    <location>
        <begin position="38"/>
        <end position="259"/>
    </location>
</feature>
<dbReference type="CDD" id="cd01335">
    <property type="entry name" value="Radical_SAM"/>
    <property type="match status" value="1"/>
</dbReference>
<evidence type="ECO:0000256" key="2">
    <source>
        <dbReference type="ARBA" id="ARBA00022485"/>
    </source>
</evidence>
<protein>
    <submittedName>
        <fullName evidence="9">4Fe-4S single cluster domain-containing protein</fullName>
    </submittedName>
</protein>
<keyword evidence="6" id="KW-0411">Iron-sulfur</keyword>
<evidence type="ECO:0000256" key="4">
    <source>
        <dbReference type="ARBA" id="ARBA00022723"/>
    </source>
</evidence>
<dbReference type="PANTHER" id="PTHR11228">
    <property type="entry name" value="RADICAL SAM DOMAIN PROTEIN"/>
    <property type="match status" value="1"/>
</dbReference>